<name>A0A9D4IZQ1_DREPO</name>
<gene>
    <name evidence="2" type="ORF">DPMN_168540</name>
</gene>
<keyword evidence="3" id="KW-1185">Reference proteome</keyword>
<organism evidence="2 3">
    <name type="scientific">Dreissena polymorpha</name>
    <name type="common">Zebra mussel</name>
    <name type="synonym">Mytilus polymorpha</name>
    <dbReference type="NCBI Taxonomy" id="45954"/>
    <lineage>
        <taxon>Eukaryota</taxon>
        <taxon>Metazoa</taxon>
        <taxon>Spiralia</taxon>
        <taxon>Lophotrochozoa</taxon>
        <taxon>Mollusca</taxon>
        <taxon>Bivalvia</taxon>
        <taxon>Autobranchia</taxon>
        <taxon>Heteroconchia</taxon>
        <taxon>Euheterodonta</taxon>
        <taxon>Imparidentia</taxon>
        <taxon>Neoheterodontei</taxon>
        <taxon>Myida</taxon>
        <taxon>Dreissenoidea</taxon>
        <taxon>Dreissenidae</taxon>
        <taxon>Dreissena</taxon>
    </lineage>
</organism>
<feature type="transmembrane region" description="Helical" evidence="1">
    <location>
        <begin position="60"/>
        <end position="83"/>
    </location>
</feature>
<proteinExistence type="predicted"/>
<dbReference type="AlphaFoldDB" id="A0A9D4IZQ1"/>
<evidence type="ECO:0000256" key="1">
    <source>
        <dbReference type="SAM" id="Phobius"/>
    </source>
</evidence>
<comment type="caution">
    <text evidence="2">The sequence shown here is derived from an EMBL/GenBank/DDBJ whole genome shotgun (WGS) entry which is preliminary data.</text>
</comment>
<evidence type="ECO:0000313" key="2">
    <source>
        <dbReference type="EMBL" id="KAH3790342.1"/>
    </source>
</evidence>
<keyword evidence="1" id="KW-0472">Membrane</keyword>
<keyword evidence="1" id="KW-0812">Transmembrane</keyword>
<accession>A0A9D4IZQ1</accession>
<dbReference type="SUPFAM" id="SSF81321">
    <property type="entry name" value="Family A G protein-coupled receptor-like"/>
    <property type="match status" value="1"/>
</dbReference>
<reference evidence="2" key="2">
    <citation type="submission" date="2020-11" db="EMBL/GenBank/DDBJ databases">
        <authorList>
            <person name="McCartney M.A."/>
            <person name="Auch B."/>
            <person name="Kono T."/>
            <person name="Mallez S."/>
            <person name="Becker A."/>
            <person name="Gohl D.M."/>
            <person name="Silverstein K.A.T."/>
            <person name="Koren S."/>
            <person name="Bechman K.B."/>
            <person name="Herman A."/>
            <person name="Abrahante J.E."/>
            <person name="Garbe J."/>
        </authorList>
    </citation>
    <scope>NUCLEOTIDE SEQUENCE</scope>
    <source>
        <strain evidence="2">Duluth1</strain>
        <tissue evidence="2">Whole animal</tissue>
    </source>
</reference>
<dbReference type="EMBL" id="JAIWYP010000008">
    <property type="protein sequence ID" value="KAH3790342.1"/>
    <property type="molecule type" value="Genomic_DNA"/>
</dbReference>
<protein>
    <recommendedName>
        <fullName evidence="4">G-protein coupled receptors family 1 profile domain-containing protein</fullName>
    </recommendedName>
</protein>
<sequence length="143" mass="15948">MYPSSSDTGISNAMVGAHTTPPTLHSTYIIDVNAAITSALNSVRQRNIAQIRQTEVKVRLVTFAMFLITMVFVLSWIVTWIALAFPDSNNGLVRLVKRMFGQAHIITCVANPIFYAWLNSEFRTKAKSLLLKVVNSLVDNNFT</sequence>
<dbReference type="Gene3D" id="1.20.1070.10">
    <property type="entry name" value="Rhodopsin 7-helix transmembrane proteins"/>
    <property type="match status" value="1"/>
</dbReference>
<dbReference type="Proteomes" id="UP000828390">
    <property type="component" value="Unassembled WGS sequence"/>
</dbReference>
<keyword evidence="1" id="KW-1133">Transmembrane helix</keyword>
<evidence type="ECO:0008006" key="4">
    <source>
        <dbReference type="Google" id="ProtNLM"/>
    </source>
</evidence>
<feature type="transmembrane region" description="Helical" evidence="1">
    <location>
        <begin position="99"/>
        <end position="118"/>
    </location>
</feature>
<evidence type="ECO:0000313" key="3">
    <source>
        <dbReference type="Proteomes" id="UP000828390"/>
    </source>
</evidence>
<reference evidence="2" key="1">
    <citation type="journal article" date="2019" name="bioRxiv">
        <title>The Genome of the Zebra Mussel, Dreissena polymorpha: A Resource for Invasive Species Research.</title>
        <authorList>
            <person name="McCartney M.A."/>
            <person name="Auch B."/>
            <person name="Kono T."/>
            <person name="Mallez S."/>
            <person name="Zhang Y."/>
            <person name="Obille A."/>
            <person name="Becker A."/>
            <person name="Abrahante J.E."/>
            <person name="Garbe J."/>
            <person name="Badalamenti J.P."/>
            <person name="Herman A."/>
            <person name="Mangelson H."/>
            <person name="Liachko I."/>
            <person name="Sullivan S."/>
            <person name="Sone E.D."/>
            <person name="Koren S."/>
            <person name="Silverstein K.A.T."/>
            <person name="Beckman K.B."/>
            <person name="Gohl D.M."/>
        </authorList>
    </citation>
    <scope>NUCLEOTIDE SEQUENCE</scope>
    <source>
        <strain evidence="2">Duluth1</strain>
        <tissue evidence="2">Whole animal</tissue>
    </source>
</reference>